<accession>A0A1W2D900</accession>
<dbReference type="GO" id="GO:0016884">
    <property type="term" value="F:carbon-nitrogen ligase activity, with glutamine as amido-N-donor"/>
    <property type="evidence" value="ECO:0007669"/>
    <property type="project" value="InterPro"/>
</dbReference>
<proteinExistence type="predicted"/>
<organism evidence="1 2">
    <name type="scientific">Sporomusa malonica</name>
    <dbReference type="NCBI Taxonomy" id="112901"/>
    <lineage>
        <taxon>Bacteria</taxon>
        <taxon>Bacillati</taxon>
        <taxon>Bacillota</taxon>
        <taxon>Negativicutes</taxon>
        <taxon>Selenomonadales</taxon>
        <taxon>Sporomusaceae</taxon>
        <taxon>Sporomusa</taxon>
    </lineage>
</organism>
<dbReference type="EMBL" id="FWXI01000014">
    <property type="protein sequence ID" value="SMC93895.1"/>
    <property type="molecule type" value="Genomic_DNA"/>
</dbReference>
<keyword evidence="2" id="KW-1185">Reference proteome</keyword>
<evidence type="ECO:0000313" key="1">
    <source>
        <dbReference type="EMBL" id="SMC93895.1"/>
    </source>
</evidence>
<dbReference type="Gene3D" id="1.10.10.410">
    <property type="match status" value="1"/>
</dbReference>
<dbReference type="Gene3D" id="1.10.1510.10">
    <property type="entry name" value="Uncharacterised protein YqeY/AIM41 PF09424, N-terminal domain"/>
    <property type="match status" value="1"/>
</dbReference>
<sequence length="150" mass="17083">MSIKDKLTEDMKQAMKDKEAGKLRLSVIRMVRASIKNVEIDKKKELAEEEVLDVLAKEVKMRRDSIEEFNKGNRPDLVETIEQEIDILMQYLPEQLSEQEVRVLVAEAVKEAQAASAKDMGKVMAVLMPKVKGRADGKLVNNVVREFLNK</sequence>
<dbReference type="Proteomes" id="UP000192738">
    <property type="component" value="Unassembled WGS sequence"/>
</dbReference>
<dbReference type="PANTHER" id="PTHR28055">
    <property type="entry name" value="ALTERED INHERITANCE OF MITOCHONDRIA PROTEIN 41, MITOCHONDRIAL"/>
    <property type="match status" value="1"/>
</dbReference>
<evidence type="ECO:0000313" key="2">
    <source>
        <dbReference type="Proteomes" id="UP000192738"/>
    </source>
</evidence>
<gene>
    <name evidence="1" type="ORF">SAMN04488500_11446</name>
</gene>
<dbReference type="Pfam" id="PF09424">
    <property type="entry name" value="YqeY"/>
    <property type="match status" value="1"/>
</dbReference>
<evidence type="ECO:0008006" key="3">
    <source>
        <dbReference type="Google" id="ProtNLM"/>
    </source>
</evidence>
<dbReference type="RefSeq" id="WP_084576877.1">
    <property type="nucleotide sequence ID" value="NZ_CP155572.1"/>
</dbReference>
<dbReference type="AlphaFoldDB" id="A0A1W2D900"/>
<dbReference type="InterPro" id="IPR023168">
    <property type="entry name" value="GatB_Yqey_C_2"/>
</dbReference>
<dbReference type="STRING" id="112901.SAMN04488500_11446"/>
<protein>
    <recommendedName>
        <fullName evidence="3">GatB/YqeY domain-containing protein</fullName>
    </recommendedName>
</protein>
<reference evidence="1 2" key="1">
    <citation type="submission" date="2017-04" db="EMBL/GenBank/DDBJ databases">
        <authorList>
            <person name="Afonso C.L."/>
            <person name="Miller P.J."/>
            <person name="Scott M.A."/>
            <person name="Spackman E."/>
            <person name="Goraichik I."/>
            <person name="Dimitrov K.M."/>
            <person name="Suarez D.L."/>
            <person name="Swayne D.E."/>
        </authorList>
    </citation>
    <scope>NUCLEOTIDE SEQUENCE [LARGE SCALE GENOMIC DNA]</scope>
    <source>
        <strain evidence="1 2">DSM 5090</strain>
    </source>
</reference>
<dbReference type="InterPro" id="IPR042184">
    <property type="entry name" value="YqeY/Aim41_N"/>
</dbReference>
<dbReference type="PANTHER" id="PTHR28055:SF1">
    <property type="entry name" value="ALTERED INHERITANCE OF MITOCHONDRIA PROTEIN 41, MITOCHONDRIAL"/>
    <property type="match status" value="1"/>
</dbReference>
<dbReference type="InterPro" id="IPR019004">
    <property type="entry name" value="YqeY/Aim41"/>
</dbReference>
<dbReference type="OrthoDB" id="9794041at2"/>
<name>A0A1W2D900_9FIRM</name>
<dbReference type="InterPro" id="IPR003789">
    <property type="entry name" value="Asn/Gln_tRNA_amidoTrase-B-like"/>
</dbReference>
<dbReference type="SUPFAM" id="SSF89095">
    <property type="entry name" value="GatB/YqeY motif"/>
    <property type="match status" value="1"/>
</dbReference>